<keyword evidence="2" id="KW-0479">Metal-binding</keyword>
<organism evidence="7 8">
    <name type="scientific">Stylophora pistillata</name>
    <name type="common">Smooth cauliflower coral</name>
    <dbReference type="NCBI Taxonomy" id="50429"/>
    <lineage>
        <taxon>Eukaryota</taxon>
        <taxon>Metazoa</taxon>
        <taxon>Cnidaria</taxon>
        <taxon>Anthozoa</taxon>
        <taxon>Hexacorallia</taxon>
        <taxon>Scleractinia</taxon>
        <taxon>Astrocoeniina</taxon>
        <taxon>Pocilloporidae</taxon>
        <taxon>Stylophora</taxon>
    </lineage>
</organism>
<name>A0A2B4SL91_STYPI</name>
<evidence type="ECO:0000259" key="6">
    <source>
        <dbReference type="Pfam" id="PF01557"/>
    </source>
</evidence>
<comment type="similarity">
    <text evidence="1">Belongs to the FAH family.</text>
</comment>
<dbReference type="Proteomes" id="UP000225706">
    <property type="component" value="Unassembled WGS sequence"/>
</dbReference>
<dbReference type="GO" id="GO:0046872">
    <property type="term" value="F:metal ion binding"/>
    <property type="evidence" value="ECO:0007669"/>
    <property type="project" value="UniProtKB-KW"/>
</dbReference>
<feature type="domain" description="Fumarylacetoacetase-like C-terminal" evidence="6">
    <location>
        <begin position="17"/>
        <end position="199"/>
    </location>
</feature>
<evidence type="ECO:0000256" key="3">
    <source>
        <dbReference type="ARBA" id="ARBA00042340"/>
    </source>
</evidence>
<reference evidence="8" key="1">
    <citation type="journal article" date="2017" name="bioRxiv">
        <title>Comparative analysis of the genomes of Stylophora pistillata and Acropora digitifera provides evidence for extensive differences between species of corals.</title>
        <authorList>
            <person name="Voolstra C.R."/>
            <person name="Li Y."/>
            <person name="Liew Y.J."/>
            <person name="Baumgarten S."/>
            <person name="Zoccola D."/>
            <person name="Flot J.-F."/>
            <person name="Tambutte S."/>
            <person name="Allemand D."/>
            <person name="Aranda M."/>
        </authorList>
    </citation>
    <scope>NUCLEOTIDE SEQUENCE [LARGE SCALE GENOMIC DNA]</scope>
</reference>
<proteinExistence type="inferred from homology"/>
<keyword evidence="8" id="KW-1185">Reference proteome</keyword>
<dbReference type="GO" id="GO:0018773">
    <property type="term" value="F:acetylpyruvate hydrolase activity"/>
    <property type="evidence" value="ECO:0007669"/>
    <property type="project" value="TreeGrafter"/>
</dbReference>
<dbReference type="Pfam" id="PF01557">
    <property type="entry name" value="FAA_hydrolase"/>
    <property type="match status" value="2"/>
</dbReference>
<dbReference type="EC" id="5.3.2.2" evidence="5"/>
<dbReference type="Gene3D" id="3.90.850.10">
    <property type="entry name" value="Fumarylacetoacetase-like, C-terminal domain"/>
    <property type="match status" value="2"/>
</dbReference>
<evidence type="ECO:0000313" key="8">
    <source>
        <dbReference type="Proteomes" id="UP000225706"/>
    </source>
</evidence>
<sequence length="395" mass="43058">MASQGRDLRRFVEFGRKIIGVGKNYRPNGSPQQPPPAQDPLIFLKPTSTYLSPGEKIKIPVGRDQIYHEVELGVVIGKTGKTITESQAMEHVGGYALALDMTDFDLITEKNEAIKVTYPWALAKGFDTATPVSEFIPKSAITDPNDVHLWLKVDGETKQDGNTQDMIYKIPHLISFVSRYMTLEEGDLILTGTPEGGSPVKRASPTGRDTATACADYCGPSKPTHPTPGEDIHHTLPPGCDELHHEVELGVVISKTGVSIPESNAMDYVGGYALALDMTARDLQNKAKKLGQPWTLAKGFDTALPVSRFVSKTEIPEPDNVHIWLKVDGELKQDGNTRDMIFTIPYLISFISQSMTLEEGDLILTGTPEGVSEVKPGQTIACGLGDKVDMTFPVV</sequence>
<dbReference type="SUPFAM" id="SSF56529">
    <property type="entry name" value="FAH"/>
    <property type="match status" value="2"/>
</dbReference>
<evidence type="ECO:0000313" key="7">
    <source>
        <dbReference type="EMBL" id="PFX29185.1"/>
    </source>
</evidence>
<dbReference type="EMBL" id="LSMT01000069">
    <property type="protein sequence ID" value="PFX29185.1"/>
    <property type="molecule type" value="Genomic_DNA"/>
</dbReference>
<gene>
    <name evidence="7" type="primary">FAHD1</name>
    <name evidence="7" type="ORF">AWC38_SpisGene6027</name>
</gene>
<dbReference type="PANTHER" id="PTHR11820:SF7">
    <property type="entry name" value="ACYLPYRUVASE FAHD1, MITOCHONDRIAL"/>
    <property type="match status" value="1"/>
</dbReference>
<evidence type="ECO:0000256" key="5">
    <source>
        <dbReference type="ARBA" id="ARBA00044973"/>
    </source>
</evidence>
<feature type="domain" description="Fumarylacetoacetase-like C-terminal" evidence="6">
    <location>
        <begin position="225"/>
        <end position="391"/>
    </location>
</feature>
<protein>
    <recommendedName>
        <fullName evidence="5">oxaloacetate tautomerase</fullName>
        <ecNumber evidence="5">5.3.2.2</ecNumber>
    </recommendedName>
    <alternativeName>
        <fullName evidence="3">Fumarylacetoacetate hydrolase domain-containing protein 1</fullName>
    </alternativeName>
</protein>
<comment type="catalytic activity">
    <reaction evidence="4">
        <text>oxaloacetate = enol-oxaloacetate</text>
        <dbReference type="Rhea" id="RHEA:16021"/>
        <dbReference type="ChEBI" id="CHEBI:16452"/>
        <dbReference type="ChEBI" id="CHEBI:17479"/>
        <dbReference type="EC" id="5.3.2.2"/>
    </reaction>
    <physiologicalReaction direction="right-to-left" evidence="4">
        <dbReference type="Rhea" id="RHEA:16023"/>
    </physiologicalReaction>
</comment>
<dbReference type="GO" id="GO:0050163">
    <property type="term" value="F:oxaloacetate tautomerase activity"/>
    <property type="evidence" value="ECO:0007669"/>
    <property type="project" value="UniProtKB-EC"/>
</dbReference>
<dbReference type="InterPro" id="IPR036663">
    <property type="entry name" value="Fumarylacetoacetase_C_sf"/>
</dbReference>
<accession>A0A2B4SL91</accession>
<dbReference type="AlphaFoldDB" id="A0A2B4SL91"/>
<dbReference type="InterPro" id="IPR011234">
    <property type="entry name" value="Fumarylacetoacetase-like_C"/>
</dbReference>
<dbReference type="GO" id="GO:0005739">
    <property type="term" value="C:mitochondrion"/>
    <property type="evidence" value="ECO:0007669"/>
    <property type="project" value="TreeGrafter"/>
</dbReference>
<evidence type="ECO:0000256" key="4">
    <source>
        <dbReference type="ARBA" id="ARBA00044911"/>
    </source>
</evidence>
<evidence type="ECO:0000256" key="2">
    <source>
        <dbReference type="ARBA" id="ARBA00022723"/>
    </source>
</evidence>
<dbReference type="PANTHER" id="PTHR11820">
    <property type="entry name" value="ACYLPYRUVASE"/>
    <property type="match status" value="1"/>
</dbReference>
<dbReference type="OrthoDB" id="411064at2759"/>
<evidence type="ECO:0000256" key="1">
    <source>
        <dbReference type="ARBA" id="ARBA00010211"/>
    </source>
</evidence>
<comment type="caution">
    <text evidence="7">The sequence shown here is derived from an EMBL/GenBank/DDBJ whole genome shotgun (WGS) entry which is preliminary data.</text>
</comment>
<dbReference type="STRING" id="50429.A0A2B4SL91"/>